<evidence type="ECO:0000313" key="2">
    <source>
        <dbReference type="Proteomes" id="UP000000759"/>
    </source>
</evidence>
<proteinExistence type="predicted"/>
<dbReference type="Proteomes" id="UP000000759">
    <property type="component" value="Chromosome 5"/>
</dbReference>
<dbReference type="eggNOG" id="ENOG502SPK1">
    <property type="taxonomic scope" value="Eukaryota"/>
</dbReference>
<dbReference type="PANTHER" id="PTHR36971">
    <property type="entry name" value="UNNAMED PRODUCT"/>
    <property type="match status" value="1"/>
</dbReference>
<accession>B7FVF2</accession>
<dbReference type="HOGENOM" id="CLU_588605_0_0_1"/>
<dbReference type="OrthoDB" id="422036at2759"/>
<evidence type="ECO:0000313" key="1">
    <source>
        <dbReference type="EMBL" id="EEC49394.1"/>
    </source>
</evidence>
<evidence type="ECO:0008006" key="3">
    <source>
        <dbReference type="Google" id="ProtNLM"/>
    </source>
</evidence>
<organism evidence="1 2">
    <name type="scientific">Phaeodactylum tricornutum (strain CCAP 1055/1)</name>
    <dbReference type="NCBI Taxonomy" id="556484"/>
    <lineage>
        <taxon>Eukaryota</taxon>
        <taxon>Sar</taxon>
        <taxon>Stramenopiles</taxon>
        <taxon>Ochrophyta</taxon>
        <taxon>Bacillariophyta</taxon>
        <taxon>Bacillariophyceae</taxon>
        <taxon>Bacillariophycidae</taxon>
        <taxon>Naviculales</taxon>
        <taxon>Phaeodactylaceae</taxon>
        <taxon>Phaeodactylum</taxon>
    </lineage>
</organism>
<gene>
    <name evidence="1" type="ORF">PHATRDRAFT_44727</name>
</gene>
<dbReference type="InParanoid" id="B7FVF2"/>
<dbReference type="PaxDb" id="2850-Phatr44727"/>
<sequence length="465" mass="52226">MEAIKEDSEFSVDDDHETVVSSDNEAAIRGVVFGKSVRSSFASLHLACPIQDSGDYNDDENMDHVLVRLQFMKDNKELRSHCRRFCKLGDFMTIRGGTWKSIADTKVDTQWQAPRMVVDLHSLKDATRILRLTTPRCWNMKRCQNWQQEYLDVNPLQGKITGLNSALSSSDTILSTPQLGGRNCHAGGLGKRRQGEYVTNFLVNMTMQQIFDRKHPITHAFPDSSEWATLDGSMTKLKFPHLLVLRQQAIDALNGGTGVVDAAGGSGHVSMALGLAGVQSTIVDPRPSTDPHPSRALFIRETVGKLPGRDRKIWNRAMHKRRMHSLQPNLELVDDGSTMYCQPVQYSSYRAWFGKPVEFRHDEQASLPVCEGDHYLLSNCTAIVALHPDKATDAIVDVAIQRQVPLVIVPCCVFFRLFPHRRRPGIDKPVSTHEDLLHFLSGKDPTIRRTTLPFEGANTILWSVF</sequence>
<dbReference type="RefSeq" id="XP_002178696.1">
    <property type="nucleotide sequence ID" value="XM_002178660.1"/>
</dbReference>
<protein>
    <recommendedName>
        <fullName evidence="3">Methyltransferase domain-containing protein</fullName>
    </recommendedName>
</protein>
<dbReference type="AlphaFoldDB" id="B7FVF2"/>
<dbReference type="EMBL" id="CM000608">
    <property type="protein sequence ID" value="EEC49394.1"/>
    <property type="molecule type" value="Genomic_DNA"/>
</dbReference>
<name>B7FVF2_PHATC</name>
<dbReference type="KEGG" id="pti:PHATRDRAFT_44727"/>
<dbReference type="PANTHER" id="PTHR36971:SF3">
    <property type="entry name" value="C3H1-TYPE DOMAIN-CONTAINING PROTEIN"/>
    <property type="match status" value="1"/>
</dbReference>
<dbReference type="GeneID" id="7199708"/>
<reference evidence="1 2" key="1">
    <citation type="journal article" date="2008" name="Nature">
        <title>The Phaeodactylum genome reveals the evolutionary history of diatom genomes.</title>
        <authorList>
            <person name="Bowler C."/>
            <person name="Allen A.E."/>
            <person name="Badger J.H."/>
            <person name="Grimwood J."/>
            <person name="Jabbari K."/>
            <person name="Kuo A."/>
            <person name="Maheswari U."/>
            <person name="Martens C."/>
            <person name="Maumus F."/>
            <person name="Otillar R.P."/>
            <person name="Rayko E."/>
            <person name="Salamov A."/>
            <person name="Vandepoele K."/>
            <person name="Beszteri B."/>
            <person name="Gruber A."/>
            <person name="Heijde M."/>
            <person name="Katinka M."/>
            <person name="Mock T."/>
            <person name="Valentin K."/>
            <person name="Verret F."/>
            <person name="Berges J.A."/>
            <person name="Brownlee C."/>
            <person name="Cadoret J.P."/>
            <person name="Chiovitti A."/>
            <person name="Choi C.J."/>
            <person name="Coesel S."/>
            <person name="De Martino A."/>
            <person name="Detter J.C."/>
            <person name="Durkin C."/>
            <person name="Falciatore A."/>
            <person name="Fournet J."/>
            <person name="Haruta M."/>
            <person name="Huysman M.J."/>
            <person name="Jenkins B.D."/>
            <person name="Jiroutova K."/>
            <person name="Jorgensen R.E."/>
            <person name="Joubert Y."/>
            <person name="Kaplan A."/>
            <person name="Kroger N."/>
            <person name="Kroth P.G."/>
            <person name="La Roche J."/>
            <person name="Lindquist E."/>
            <person name="Lommer M."/>
            <person name="Martin-Jezequel V."/>
            <person name="Lopez P.J."/>
            <person name="Lucas S."/>
            <person name="Mangogna M."/>
            <person name="McGinnis K."/>
            <person name="Medlin L.K."/>
            <person name="Montsant A."/>
            <person name="Oudot-Le Secq M.P."/>
            <person name="Napoli C."/>
            <person name="Obornik M."/>
            <person name="Parker M.S."/>
            <person name="Petit J.L."/>
            <person name="Porcel B.M."/>
            <person name="Poulsen N."/>
            <person name="Robison M."/>
            <person name="Rychlewski L."/>
            <person name="Rynearson T.A."/>
            <person name="Schmutz J."/>
            <person name="Shapiro H."/>
            <person name="Siaut M."/>
            <person name="Stanley M."/>
            <person name="Sussman M.R."/>
            <person name="Taylor A.R."/>
            <person name="Vardi A."/>
            <person name="von Dassow P."/>
            <person name="Vyverman W."/>
            <person name="Willis A."/>
            <person name="Wyrwicz L.S."/>
            <person name="Rokhsar D.S."/>
            <person name="Weissenbach J."/>
            <person name="Armbrust E.V."/>
            <person name="Green B.R."/>
            <person name="Van de Peer Y."/>
            <person name="Grigoriev I.V."/>
        </authorList>
    </citation>
    <scope>NUCLEOTIDE SEQUENCE [LARGE SCALE GENOMIC DNA]</scope>
    <source>
        <strain evidence="1 2">CCAP 1055/1</strain>
    </source>
</reference>
<reference evidence="2" key="2">
    <citation type="submission" date="2008-08" db="EMBL/GenBank/DDBJ databases">
        <authorList>
            <consortium name="Diatom Consortium"/>
            <person name="Grigoriev I."/>
            <person name="Grimwood J."/>
            <person name="Kuo A."/>
            <person name="Otillar R.P."/>
            <person name="Salamov A."/>
            <person name="Detter J.C."/>
            <person name="Lindquist E."/>
            <person name="Shapiro H."/>
            <person name="Lucas S."/>
            <person name="Glavina del Rio T."/>
            <person name="Pitluck S."/>
            <person name="Rokhsar D."/>
            <person name="Bowler C."/>
        </authorList>
    </citation>
    <scope>GENOME REANNOTATION</scope>
    <source>
        <strain evidence="2">CCAP 1055/1</strain>
    </source>
</reference>
<keyword evidence="2" id="KW-1185">Reference proteome</keyword>